<dbReference type="Pfam" id="PF13589">
    <property type="entry name" value="HATPase_c_3"/>
    <property type="match status" value="1"/>
</dbReference>
<dbReference type="SUPFAM" id="SSF55874">
    <property type="entry name" value="ATPase domain of HSP90 chaperone/DNA topoisomerase II/histidine kinase"/>
    <property type="match status" value="1"/>
</dbReference>
<dbReference type="InterPro" id="IPR045261">
    <property type="entry name" value="MORC_ATPase"/>
</dbReference>
<protein>
    <submittedName>
        <fullName evidence="1">Uncharacterized protein</fullName>
    </submittedName>
</protein>
<dbReference type="GO" id="GO:0016887">
    <property type="term" value="F:ATP hydrolysis activity"/>
    <property type="evidence" value="ECO:0007669"/>
    <property type="project" value="InterPro"/>
</dbReference>
<dbReference type="Gene3D" id="3.30.565.10">
    <property type="entry name" value="Histidine kinase-like ATPase, C-terminal domain"/>
    <property type="match status" value="1"/>
</dbReference>
<dbReference type="GeneTree" id="ENSGT00940000166160"/>
<evidence type="ECO:0000313" key="1">
    <source>
        <dbReference type="Ensembl" id="ENSGMOP00000050743.1"/>
    </source>
</evidence>
<reference evidence="1" key="2">
    <citation type="submission" date="2025-09" db="UniProtKB">
        <authorList>
            <consortium name="Ensembl"/>
        </authorList>
    </citation>
    <scope>IDENTIFICATION</scope>
</reference>
<dbReference type="GO" id="GO:0016605">
    <property type="term" value="C:PML body"/>
    <property type="evidence" value="ECO:0007669"/>
    <property type="project" value="TreeGrafter"/>
</dbReference>
<dbReference type="Ensembl" id="ENSGMOT00000066655.1">
    <property type="protein sequence ID" value="ENSGMOP00000050743.1"/>
    <property type="gene ID" value="ENSGMOG00000029589.1"/>
</dbReference>
<dbReference type="PANTHER" id="PTHR23336:SF17">
    <property type="entry name" value="MORC FAMILY CW-TYPE ZINC FINGER PROTEIN 3"/>
    <property type="match status" value="1"/>
</dbReference>
<dbReference type="InterPro" id="IPR036890">
    <property type="entry name" value="HATPase_C_sf"/>
</dbReference>
<dbReference type="OMA" id="RISCIGM"/>
<keyword evidence="2" id="KW-1185">Reference proteome</keyword>
<dbReference type="PANTHER" id="PTHR23336">
    <property type="entry name" value="ZINC FINGER CW-TYPE COILED-COIL DOMAIN PROTEIN 3"/>
    <property type="match status" value="1"/>
</dbReference>
<name>A0A8C5BR88_GADMO</name>
<sequence>MAAAQTEHEVPKSMLCPKFLHANSTSHTGPFSAIAELIDNAYNTDAKQIWIDKTQIKDIECLTFMDNGNGLNYELMHGMLSDKKVVNDKHPTGIDGNVFKSGSMHLGKDAIVLSKSKNDLCVGMLSQTYLERTGAEEINVPIISIKKLEAKHYILLSMSNGSTLCSWSLLSCVLDHSYHEVNYSGNVN</sequence>
<evidence type="ECO:0000313" key="2">
    <source>
        <dbReference type="Proteomes" id="UP000694546"/>
    </source>
</evidence>
<accession>A0A8C5BR88</accession>
<reference evidence="1" key="1">
    <citation type="submission" date="2025-08" db="UniProtKB">
        <authorList>
            <consortium name="Ensembl"/>
        </authorList>
    </citation>
    <scope>IDENTIFICATION</scope>
</reference>
<dbReference type="Proteomes" id="UP000694546">
    <property type="component" value="Chromosome 20"/>
</dbReference>
<proteinExistence type="predicted"/>
<dbReference type="AlphaFoldDB" id="A0A8C5BR88"/>
<organism evidence="1 2">
    <name type="scientific">Gadus morhua</name>
    <name type="common">Atlantic cod</name>
    <dbReference type="NCBI Taxonomy" id="8049"/>
    <lineage>
        <taxon>Eukaryota</taxon>
        <taxon>Metazoa</taxon>
        <taxon>Chordata</taxon>
        <taxon>Craniata</taxon>
        <taxon>Vertebrata</taxon>
        <taxon>Euteleostomi</taxon>
        <taxon>Actinopterygii</taxon>
        <taxon>Neopterygii</taxon>
        <taxon>Teleostei</taxon>
        <taxon>Neoteleostei</taxon>
        <taxon>Acanthomorphata</taxon>
        <taxon>Zeiogadaria</taxon>
        <taxon>Gadariae</taxon>
        <taxon>Gadiformes</taxon>
        <taxon>Gadoidei</taxon>
        <taxon>Gadidae</taxon>
        <taxon>Gadus</taxon>
    </lineage>
</organism>